<organism evidence="2 3">
    <name type="scientific">Methylobacterium mesophilicum SR1.6/6</name>
    <dbReference type="NCBI Taxonomy" id="908290"/>
    <lineage>
        <taxon>Bacteria</taxon>
        <taxon>Pseudomonadati</taxon>
        <taxon>Pseudomonadota</taxon>
        <taxon>Alphaproteobacteria</taxon>
        <taxon>Hyphomicrobiales</taxon>
        <taxon>Methylobacteriaceae</taxon>
        <taxon>Methylobacterium</taxon>
    </lineage>
</organism>
<evidence type="ECO:0008006" key="4">
    <source>
        <dbReference type="Google" id="ProtNLM"/>
    </source>
</evidence>
<dbReference type="AlphaFoldDB" id="A0A6B9FFM7"/>
<evidence type="ECO:0000313" key="3">
    <source>
        <dbReference type="Proteomes" id="UP000012488"/>
    </source>
</evidence>
<evidence type="ECO:0000256" key="1">
    <source>
        <dbReference type="SAM" id="SignalP"/>
    </source>
</evidence>
<dbReference type="RefSeq" id="WP_010685268.1">
    <property type="nucleotide sequence ID" value="NZ_CP043538.1"/>
</dbReference>
<protein>
    <recommendedName>
        <fullName evidence="4">DUF3617 family protein</fullName>
    </recommendedName>
</protein>
<name>A0A6B9FFM7_9HYPH</name>
<dbReference type="EMBL" id="CP043538">
    <property type="protein sequence ID" value="QGY01437.1"/>
    <property type="molecule type" value="Genomic_DNA"/>
</dbReference>
<reference evidence="2 3" key="1">
    <citation type="journal article" date="2012" name="Genet. Mol. Biol.">
        <title>Analysis of 16S rRNA and mxaF genes revealing insights into Methylobacterium niche-specific plant association.</title>
        <authorList>
            <person name="Dourado M.N."/>
            <person name="Andreote F.D."/>
            <person name="Dini-Andreote F."/>
            <person name="Conti R."/>
            <person name="Araujo J.M."/>
            <person name="Araujo W.L."/>
        </authorList>
    </citation>
    <scope>NUCLEOTIDE SEQUENCE [LARGE SCALE GENOMIC DNA]</scope>
    <source>
        <strain evidence="2 3">SR1.6/6</strain>
    </source>
</reference>
<dbReference type="OrthoDB" id="8224528at2"/>
<feature type="chain" id="PRO_5025609504" description="DUF3617 family protein" evidence="1">
    <location>
        <begin position="25"/>
        <end position="180"/>
    </location>
</feature>
<dbReference type="KEGG" id="mmes:MMSR116_05630"/>
<gene>
    <name evidence="2" type="ORF">MMSR116_05630</name>
</gene>
<evidence type="ECO:0000313" key="2">
    <source>
        <dbReference type="EMBL" id="QGY01437.1"/>
    </source>
</evidence>
<reference evidence="2 3" key="2">
    <citation type="journal article" date="2013" name="Genome Announc.">
        <title>Draft Genome Sequence of Methylobacterium mesophilicum Strain SR1.6/6, Isolated from Citrus sinensis.</title>
        <authorList>
            <person name="Marinho Almeida D."/>
            <person name="Dini-Andreote F."/>
            <person name="Camargo Neves A.A."/>
            <person name="Juca Ramos R.T."/>
            <person name="Andreote F.D."/>
            <person name="Carneiro A.R."/>
            <person name="Oliveira de Souza Lima A."/>
            <person name="Caracciolo Gomes de Sa P.H."/>
            <person name="Ribeiro Barbosa M.S."/>
            <person name="Araujo W.L."/>
            <person name="Silva A."/>
        </authorList>
    </citation>
    <scope>NUCLEOTIDE SEQUENCE [LARGE SCALE GENOMIC DNA]</scope>
    <source>
        <strain evidence="2 3">SR1.6/6</strain>
    </source>
</reference>
<sequence length="180" mass="19075">MDIRNSHLLVSVLMLCTSFSSTQAEDLPRSGDYKVIYTGVNMAPIKPMPIGENRSIAMSNVTMTAVNTEGSGFLNNLAGRCVGMATLDNEAKTVESHGRCVYADAGGDQIFEKYDYPVQAQGAGLRGTAEWTGGTGKFAGISGDVELTNTRLSPMTDGIAQVSGTKTGRYSFNNATSSLK</sequence>
<proteinExistence type="predicted"/>
<feature type="signal peptide" evidence="1">
    <location>
        <begin position="1"/>
        <end position="24"/>
    </location>
</feature>
<dbReference type="Proteomes" id="UP000012488">
    <property type="component" value="Chromosome"/>
</dbReference>
<accession>A0A6B9FFM7</accession>
<keyword evidence="1" id="KW-0732">Signal</keyword>